<dbReference type="PROSITE" id="PS51194">
    <property type="entry name" value="HELICASE_CTER"/>
    <property type="match status" value="1"/>
</dbReference>
<dbReference type="InterPro" id="IPR004589">
    <property type="entry name" value="DNA_helicase_ATP-dep_RecQ"/>
</dbReference>
<name>A0ABU8SL85_9LACO</name>
<dbReference type="InterPro" id="IPR011545">
    <property type="entry name" value="DEAD/DEAH_box_helicase_dom"/>
</dbReference>
<evidence type="ECO:0000313" key="11">
    <source>
        <dbReference type="Proteomes" id="UP001370590"/>
    </source>
</evidence>
<evidence type="ECO:0000256" key="4">
    <source>
        <dbReference type="ARBA" id="ARBA00022840"/>
    </source>
</evidence>
<evidence type="ECO:0000259" key="9">
    <source>
        <dbReference type="PROSITE" id="PS51194"/>
    </source>
</evidence>
<dbReference type="CDD" id="cd17920">
    <property type="entry name" value="DEXHc_RecQ"/>
    <property type="match status" value="1"/>
</dbReference>
<proteinExistence type="predicted"/>
<dbReference type="SMART" id="SM00487">
    <property type="entry name" value="DEXDc"/>
    <property type="match status" value="1"/>
</dbReference>
<evidence type="ECO:0000313" key="10">
    <source>
        <dbReference type="EMBL" id="MEJ6400665.1"/>
    </source>
</evidence>
<dbReference type="RefSeq" id="WP_339960469.1">
    <property type="nucleotide sequence ID" value="NZ_JAWMWH010000001.1"/>
</dbReference>
<keyword evidence="11" id="KW-1185">Reference proteome</keyword>
<keyword evidence="3 10" id="KW-0347">Helicase</keyword>
<accession>A0ABU8SL85</accession>
<evidence type="ECO:0000259" key="8">
    <source>
        <dbReference type="PROSITE" id="PS51192"/>
    </source>
</evidence>
<dbReference type="EMBL" id="JAWMWH010000001">
    <property type="protein sequence ID" value="MEJ6400665.1"/>
    <property type="molecule type" value="Genomic_DNA"/>
</dbReference>
<dbReference type="InterPro" id="IPR027417">
    <property type="entry name" value="P-loop_NTPase"/>
</dbReference>
<protein>
    <recommendedName>
        <fullName evidence="6">ATP-dependent DNA helicase RecQ</fullName>
    </recommendedName>
    <alternativeName>
        <fullName evidence="7">DNA 3'-5' helicase RecQ</fullName>
    </alternativeName>
</protein>
<dbReference type="SUPFAM" id="SSF52540">
    <property type="entry name" value="P-loop containing nucleoside triphosphate hydrolases"/>
    <property type="match status" value="1"/>
</dbReference>
<feature type="domain" description="Helicase ATP-binding" evidence="8">
    <location>
        <begin position="27"/>
        <end position="194"/>
    </location>
</feature>
<dbReference type="NCBIfam" id="TIGR00614">
    <property type="entry name" value="recQ_fam"/>
    <property type="match status" value="1"/>
</dbReference>
<dbReference type="PANTHER" id="PTHR13710:SF84">
    <property type="entry name" value="ATP-DEPENDENT DNA HELICASE RECS-RELATED"/>
    <property type="match status" value="1"/>
</dbReference>
<dbReference type="CDD" id="cd18794">
    <property type="entry name" value="SF2_C_RecQ"/>
    <property type="match status" value="1"/>
</dbReference>
<evidence type="ECO:0000256" key="6">
    <source>
        <dbReference type="ARBA" id="ARBA00044535"/>
    </source>
</evidence>
<dbReference type="InterPro" id="IPR001650">
    <property type="entry name" value="Helicase_C-like"/>
</dbReference>
<dbReference type="Pfam" id="PF16124">
    <property type="entry name" value="RecQ_Zn_bind"/>
    <property type="match status" value="1"/>
</dbReference>
<keyword evidence="2 10" id="KW-0378">Hydrolase</keyword>
<keyword evidence="1" id="KW-0547">Nucleotide-binding</keyword>
<evidence type="ECO:0000256" key="7">
    <source>
        <dbReference type="ARBA" id="ARBA00044550"/>
    </source>
</evidence>
<feature type="domain" description="Helicase C-terminal" evidence="9">
    <location>
        <begin position="222"/>
        <end position="372"/>
    </location>
</feature>
<evidence type="ECO:0000256" key="1">
    <source>
        <dbReference type="ARBA" id="ARBA00022741"/>
    </source>
</evidence>
<evidence type="ECO:0000256" key="2">
    <source>
        <dbReference type="ARBA" id="ARBA00022801"/>
    </source>
</evidence>
<organism evidence="10 11">
    <name type="scientific">Nicoliella lavandulae</name>
    <dbReference type="NCBI Taxonomy" id="3082954"/>
    <lineage>
        <taxon>Bacteria</taxon>
        <taxon>Bacillati</taxon>
        <taxon>Bacillota</taxon>
        <taxon>Bacilli</taxon>
        <taxon>Lactobacillales</taxon>
        <taxon>Lactobacillaceae</taxon>
        <taxon>Nicoliella</taxon>
    </lineage>
</organism>
<dbReference type="SMART" id="SM00490">
    <property type="entry name" value="HELICc"/>
    <property type="match status" value="1"/>
</dbReference>
<keyword evidence="5" id="KW-0238">DNA-binding</keyword>
<dbReference type="InterPro" id="IPR002464">
    <property type="entry name" value="DNA/RNA_helicase_DEAH_CS"/>
</dbReference>
<dbReference type="Pfam" id="PF00270">
    <property type="entry name" value="DEAD"/>
    <property type="match status" value="1"/>
</dbReference>
<dbReference type="PROSITE" id="PS51192">
    <property type="entry name" value="HELICASE_ATP_BIND_1"/>
    <property type="match status" value="1"/>
</dbReference>
<dbReference type="Pfam" id="PF00271">
    <property type="entry name" value="Helicase_C"/>
    <property type="match status" value="1"/>
</dbReference>
<dbReference type="Gene3D" id="3.40.50.300">
    <property type="entry name" value="P-loop containing nucleotide triphosphate hydrolases"/>
    <property type="match status" value="2"/>
</dbReference>
<keyword evidence="4" id="KW-0067">ATP-binding</keyword>
<evidence type="ECO:0000256" key="5">
    <source>
        <dbReference type="ARBA" id="ARBA00023125"/>
    </source>
</evidence>
<dbReference type="PANTHER" id="PTHR13710">
    <property type="entry name" value="DNA HELICASE RECQ FAMILY MEMBER"/>
    <property type="match status" value="1"/>
</dbReference>
<dbReference type="GO" id="GO:0016787">
    <property type="term" value="F:hydrolase activity"/>
    <property type="evidence" value="ECO:0007669"/>
    <property type="project" value="UniProtKB-KW"/>
</dbReference>
<dbReference type="GO" id="GO:0003678">
    <property type="term" value="F:DNA helicase activity"/>
    <property type="evidence" value="ECO:0007669"/>
    <property type="project" value="UniProtKB-EC"/>
</dbReference>
<gene>
    <name evidence="10" type="ORF">R4146_05765</name>
</gene>
<sequence length="486" mass="55571">MDKAALGAILKQHFGFDSFRPGQEAVLDHLLHSQDTLAVLPTGAGKTLIYQMYGLIQKRPIVIISPLLSLMQDQVSRLQYLGAKRSIAINSTLSWQQKNAVLQNLNYYQYVYISPEMLSQPDVIKTFQAINIGLVVIDEAHCISQWGPDFRPEYLNLKTILQQLGQPLTLMLTATASKATRQDIIEKLGLTGQVYLVVESIDRPNIYLSVRKSMDEDDKQTQLLHLVQRIRPPGIIYFLSRKLATQMALMLRQKTNLRIAAYHSDLATEDRFKIQHQFMNDQLDIICATSAFGMGIDKNDIRFVIHYHLPADVESYMQEIGRAGRDGKQSIAILLYRDGDEAIPANLALNNIPDADVIRAFYRRPEQLAKLADQDEQARLLTYYWQHGYEASQLIELFQTRYQNQRTALYHLLEYVNVDGCRRKRLLGYFDQTAPPHNDQCCDFHATQLPIDALGLSIPEASSQDQSELDWRIIIKKLFKNDDENA</sequence>
<dbReference type="PROSITE" id="PS00690">
    <property type="entry name" value="DEAH_ATP_HELICASE"/>
    <property type="match status" value="1"/>
</dbReference>
<reference evidence="10 11" key="1">
    <citation type="submission" date="2023-10" db="EMBL/GenBank/DDBJ databases">
        <title>Nicoliella lavandulae sp. nov. isolated from Lavandula angustifolia flowers.</title>
        <authorList>
            <person name="Alcantara C."/>
            <person name="Zuniga M."/>
            <person name="Landete J.M."/>
            <person name="Monedero V."/>
        </authorList>
    </citation>
    <scope>NUCLEOTIDE SEQUENCE [LARGE SCALE GENOMIC DNA]</scope>
    <source>
        <strain evidence="10 11">Es01</strain>
    </source>
</reference>
<dbReference type="InterPro" id="IPR032284">
    <property type="entry name" value="RecQ_Zn-bd"/>
</dbReference>
<dbReference type="InterPro" id="IPR014001">
    <property type="entry name" value="Helicase_ATP-bd"/>
</dbReference>
<comment type="caution">
    <text evidence="10">The sequence shown here is derived from an EMBL/GenBank/DDBJ whole genome shotgun (WGS) entry which is preliminary data.</text>
</comment>
<dbReference type="Proteomes" id="UP001370590">
    <property type="component" value="Unassembled WGS sequence"/>
</dbReference>
<evidence type="ECO:0000256" key="3">
    <source>
        <dbReference type="ARBA" id="ARBA00022806"/>
    </source>
</evidence>